<keyword evidence="2" id="KW-1185">Reference proteome</keyword>
<protein>
    <submittedName>
        <fullName evidence="1">Uncharacterized protein</fullName>
    </submittedName>
</protein>
<dbReference type="Proteomes" id="UP000489600">
    <property type="component" value="Unassembled WGS sequence"/>
</dbReference>
<reference evidence="1" key="1">
    <citation type="submission" date="2019-07" db="EMBL/GenBank/DDBJ databases">
        <authorList>
            <person name="Dittberner H."/>
        </authorList>
    </citation>
    <scope>NUCLEOTIDE SEQUENCE [LARGE SCALE GENOMIC DNA]</scope>
</reference>
<dbReference type="AlphaFoldDB" id="A0A565BHE6"/>
<name>A0A565BHE6_9BRAS</name>
<accession>A0A565BHE6</accession>
<sequence>MEKLLSVFEGGKIATNNSLFLVKVYGLHHQLLRRSKDHWKNFSDALNDYQSSPIMDKYLLFVKYGSACTRVARETECLNNNRPFVLSSLPYLTFIGKGRELQQKAGANEDEDMQSRIRKYVERQKDHAVAENGAQLKMICDSLDLSSVVGFVIL</sequence>
<gene>
    <name evidence="1" type="ORF">ANE_LOCUS11231</name>
</gene>
<evidence type="ECO:0000313" key="2">
    <source>
        <dbReference type="Proteomes" id="UP000489600"/>
    </source>
</evidence>
<evidence type="ECO:0000313" key="1">
    <source>
        <dbReference type="EMBL" id="VVB00787.1"/>
    </source>
</evidence>
<comment type="caution">
    <text evidence="1">The sequence shown here is derived from an EMBL/GenBank/DDBJ whole genome shotgun (WGS) entry which is preliminary data.</text>
</comment>
<proteinExistence type="predicted"/>
<dbReference type="EMBL" id="CABITT030000004">
    <property type="protein sequence ID" value="VVB00787.1"/>
    <property type="molecule type" value="Genomic_DNA"/>
</dbReference>
<organism evidence="1 2">
    <name type="scientific">Arabis nemorensis</name>
    <dbReference type="NCBI Taxonomy" id="586526"/>
    <lineage>
        <taxon>Eukaryota</taxon>
        <taxon>Viridiplantae</taxon>
        <taxon>Streptophyta</taxon>
        <taxon>Embryophyta</taxon>
        <taxon>Tracheophyta</taxon>
        <taxon>Spermatophyta</taxon>
        <taxon>Magnoliopsida</taxon>
        <taxon>eudicotyledons</taxon>
        <taxon>Gunneridae</taxon>
        <taxon>Pentapetalae</taxon>
        <taxon>rosids</taxon>
        <taxon>malvids</taxon>
        <taxon>Brassicales</taxon>
        <taxon>Brassicaceae</taxon>
        <taxon>Arabideae</taxon>
        <taxon>Arabis</taxon>
    </lineage>
</organism>